<reference evidence="1 2" key="2">
    <citation type="journal article" date="2011" name="J. Bacteriol.">
        <title>Genome Sequence of Kosmotoga olearia Strain TBF 19.5.1, a Thermophilic Bacterium with a Wide Growth Temperature Range, Isolated from the Troll B Oil Platform in the North Sea.</title>
        <authorList>
            <person name="Swithers K.S."/>
            <person name="Dipippo J.L."/>
            <person name="Bruce D.C."/>
            <person name="Detter C."/>
            <person name="Tapia R."/>
            <person name="Han S."/>
            <person name="Goodwin L.A."/>
            <person name="Han J."/>
            <person name="Woyke T."/>
            <person name="Pitluck S."/>
            <person name="Pennacchio L."/>
            <person name="Nolan M."/>
            <person name="Mikhailova N."/>
            <person name="Land M.L."/>
            <person name="Nesbo C.L."/>
            <person name="Gogarten J.P."/>
            <person name="Noll K.M."/>
        </authorList>
    </citation>
    <scope>NUCLEOTIDE SEQUENCE [LARGE SCALE GENOMIC DNA]</scope>
    <source>
        <strain evidence="2">ATCC BAA-1733 / DSM 21960 / TBF 19.5.1</strain>
    </source>
</reference>
<dbReference type="KEGG" id="kol:Kole_0388"/>
<dbReference type="Proteomes" id="UP000002382">
    <property type="component" value="Chromosome"/>
</dbReference>
<organism evidence="1 2">
    <name type="scientific">Kosmotoga olearia (strain ATCC BAA-1733 / DSM 21960 / TBF 19.5.1)</name>
    <dbReference type="NCBI Taxonomy" id="521045"/>
    <lineage>
        <taxon>Bacteria</taxon>
        <taxon>Thermotogati</taxon>
        <taxon>Thermotogota</taxon>
        <taxon>Thermotogae</taxon>
        <taxon>Kosmotogales</taxon>
        <taxon>Kosmotogaceae</taxon>
        <taxon>Kosmotoga</taxon>
    </lineage>
</organism>
<dbReference type="EMBL" id="CP001634">
    <property type="protein sequence ID" value="ACR79113.1"/>
    <property type="molecule type" value="Genomic_DNA"/>
</dbReference>
<evidence type="ECO:0000313" key="2">
    <source>
        <dbReference type="Proteomes" id="UP000002382"/>
    </source>
</evidence>
<reference evidence="1 2" key="1">
    <citation type="submission" date="2009-06" db="EMBL/GenBank/DDBJ databases">
        <title>Complete sequence of Thermotogales bacterium TBF 19.5.1.</title>
        <authorList>
            <consortium name="US DOE Joint Genome Institute"/>
            <person name="Lucas S."/>
            <person name="Copeland A."/>
            <person name="Lapidus A."/>
            <person name="Glavina del Rio T."/>
            <person name="Tice H."/>
            <person name="Bruce D."/>
            <person name="Goodwin L."/>
            <person name="Pitluck S."/>
            <person name="Chertkov O."/>
            <person name="Brettin T."/>
            <person name="Detter J.C."/>
            <person name="Han C."/>
            <person name="Schmutz J."/>
            <person name="Larimer F."/>
            <person name="Land M."/>
            <person name="Hauser L."/>
            <person name="Kyrpides N."/>
            <person name="Ovchinnikova G."/>
            <person name="Noll K."/>
        </authorList>
    </citation>
    <scope>NUCLEOTIDE SEQUENCE [LARGE SCALE GENOMIC DNA]</scope>
    <source>
        <strain evidence="2">ATCC BAA-1733 / DSM 21960 / TBF 19.5.1</strain>
    </source>
</reference>
<name>C5CDU4_KOSOT</name>
<gene>
    <name evidence="1" type="ordered locus">Kole_0388</name>
</gene>
<dbReference type="AlphaFoldDB" id="C5CDU4"/>
<dbReference type="eggNOG" id="ENOG502ZVTU">
    <property type="taxonomic scope" value="Bacteria"/>
</dbReference>
<proteinExistence type="predicted"/>
<dbReference type="HOGENOM" id="CLU_1270933_0_0_0"/>
<dbReference type="STRING" id="521045.Kole_0388"/>
<sequence length="217" mass="25067">MRPLAYVLLIGIFAITFGSVIVITSSKALTINNTIERYPVPVFKARNFFKPVFDELKKKLERNRILVSVLKWIEDRQFDKLHLQISDTTVELCTPDIEIYEAIINRLVMEIGARGEKKQEYLKFFGKRYVEFSEIRLGAFIVRYIPGYIPVNEDDFDTAELPEYYVLEDDSPGKIVMSVLKGKAPIVVYSSENELKNLEATLQKYSLLALPAKDYLR</sequence>
<accession>C5CDU4</accession>
<protein>
    <submittedName>
        <fullName evidence="1">Uncharacterized protein</fullName>
    </submittedName>
</protein>
<evidence type="ECO:0000313" key="1">
    <source>
        <dbReference type="EMBL" id="ACR79113.1"/>
    </source>
</evidence>
<keyword evidence="2" id="KW-1185">Reference proteome</keyword>